<organism evidence="5 6">
    <name type="scientific">Anaeramoeba flamelloides</name>
    <dbReference type="NCBI Taxonomy" id="1746091"/>
    <lineage>
        <taxon>Eukaryota</taxon>
        <taxon>Metamonada</taxon>
        <taxon>Anaeramoebidae</taxon>
        <taxon>Anaeramoeba</taxon>
    </lineage>
</organism>
<feature type="region of interest" description="Disordered" evidence="3">
    <location>
        <begin position="419"/>
        <end position="485"/>
    </location>
</feature>
<dbReference type="InterPro" id="IPR050216">
    <property type="entry name" value="LRR_domain-containing"/>
</dbReference>
<protein>
    <submittedName>
        <fullName evidence="5">Lrr receptor-like kinase</fullName>
    </submittedName>
</protein>
<dbReference type="Pfam" id="PF00560">
    <property type="entry name" value="LRR_1"/>
    <property type="match status" value="1"/>
</dbReference>
<keyword evidence="2" id="KW-0677">Repeat</keyword>
<accession>A0AAV7YNP2</accession>
<evidence type="ECO:0000313" key="5">
    <source>
        <dbReference type="EMBL" id="KAJ3431413.1"/>
    </source>
</evidence>
<evidence type="ECO:0000256" key="2">
    <source>
        <dbReference type="ARBA" id="ARBA00022737"/>
    </source>
</evidence>
<dbReference type="InterPro" id="IPR001611">
    <property type="entry name" value="Leu-rich_rpt"/>
</dbReference>
<keyword evidence="5" id="KW-0808">Transferase</keyword>
<dbReference type="Pfam" id="PF23598">
    <property type="entry name" value="LRR_14"/>
    <property type="match status" value="1"/>
</dbReference>
<dbReference type="SMART" id="SM00364">
    <property type="entry name" value="LRR_BAC"/>
    <property type="match status" value="5"/>
</dbReference>
<feature type="region of interest" description="Disordered" evidence="3">
    <location>
        <begin position="1"/>
        <end position="28"/>
    </location>
</feature>
<feature type="compositionally biased region" description="Basic and acidic residues" evidence="3">
    <location>
        <begin position="331"/>
        <end position="342"/>
    </location>
</feature>
<name>A0AAV7YNP2_9EUKA</name>
<evidence type="ECO:0000259" key="4">
    <source>
        <dbReference type="Pfam" id="PF23598"/>
    </source>
</evidence>
<dbReference type="Gene3D" id="3.80.10.10">
    <property type="entry name" value="Ribonuclease Inhibitor"/>
    <property type="match status" value="2"/>
</dbReference>
<dbReference type="SUPFAM" id="SSF52047">
    <property type="entry name" value="RNI-like"/>
    <property type="match status" value="1"/>
</dbReference>
<keyword evidence="1" id="KW-0433">Leucine-rich repeat</keyword>
<feature type="compositionally biased region" description="Acidic residues" evidence="3">
    <location>
        <begin position="343"/>
        <end position="355"/>
    </location>
</feature>
<evidence type="ECO:0000313" key="6">
    <source>
        <dbReference type="Proteomes" id="UP001146793"/>
    </source>
</evidence>
<sequence>MGSACKKYKPKSTKKHKKSKKKEKQAYKRIKKVPNVQKGIKSVNFQVKKARKSQAKFKRFEFSSHSLLTIPNNVLKIKDIVTLSLVDNMIDQIPSRINKLHNLYSLNLSRNFLTSVPSEIGKLNLLTLDLSYNCLKTLPQEIGNLKKLESLNLKNNLISELPQEVFELKSLNYLYINENCLTAIPNDIGKLTSLIALYLNNNILSSLPSAIGFLDRLEILWVNTNQIRDLPNKIKYLQNLKDLRCNNNLLNSSCLTTIQHLRKLNRLELQYNSIEIDPRKILCKLKIEFIEIHENPFITTNEILAVTTSEEENEDEDKIEDQEEVEVEVEVEGKEKNDKNQCENEEEEEEEEETCLEPKISPVDHGKSTGLEKGSTGLNFDLNVIEKKKNKIILENKKKNLNQKNKYFDIKCNIKNINHGEEEEEEMEQKEEEMEQKEEEMEEMEEEEEDDEEEDEDEEDEESNQITTREYKKRQSKASMKKSLLNRNFKSESKIDLHKLYNKQSSNNSENGAQFNLKIIKETTLSNSSPKLLESTKKYTNKWEHTNKKFGNLKRTGMGHKFPKKDKRILNNKQNKLRMNSNDKSFEMQNEKNINIKFQKQFNKMNPGLDYGYTKIKEVYLSDTSTGNGAKYFNKKKTKTKNVINATIQLRNENNDKGFRTQNVDLELLEYALQTSEPSTDFGEDSLSNYVPQLYRKNTNNNGINFEQKISNLTQNSNANGNNKGNFKKNNNNQQKKIHFKMPNNYKDNVKKKYEKRNQKKKKKCGYFEDDQKEHVQLLFDTDKYIELDGYEQQSEQI</sequence>
<evidence type="ECO:0000256" key="1">
    <source>
        <dbReference type="ARBA" id="ARBA00022614"/>
    </source>
</evidence>
<dbReference type="AlphaFoldDB" id="A0AAV7YNP2"/>
<dbReference type="PROSITE" id="PS51450">
    <property type="entry name" value="LRR"/>
    <property type="match status" value="3"/>
</dbReference>
<dbReference type="InterPro" id="IPR003591">
    <property type="entry name" value="Leu-rich_rpt_typical-subtyp"/>
</dbReference>
<evidence type="ECO:0000256" key="3">
    <source>
        <dbReference type="SAM" id="MobiDB-lite"/>
    </source>
</evidence>
<feature type="domain" description="Disease resistance R13L4/SHOC-2-like LRR" evidence="4">
    <location>
        <begin position="128"/>
        <end position="197"/>
    </location>
</feature>
<feature type="region of interest" description="Disordered" evidence="3">
    <location>
        <begin position="328"/>
        <end position="372"/>
    </location>
</feature>
<feature type="compositionally biased region" description="Acidic residues" evidence="3">
    <location>
        <begin position="421"/>
        <end position="463"/>
    </location>
</feature>
<gene>
    <name evidence="5" type="ORF">M0812_03094</name>
</gene>
<dbReference type="SMART" id="SM00369">
    <property type="entry name" value="LRR_TYP"/>
    <property type="match status" value="6"/>
</dbReference>
<dbReference type="GO" id="GO:0016301">
    <property type="term" value="F:kinase activity"/>
    <property type="evidence" value="ECO:0007669"/>
    <property type="project" value="UniProtKB-KW"/>
</dbReference>
<comment type="caution">
    <text evidence="5">The sequence shown here is derived from an EMBL/GenBank/DDBJ whole genome shotgun (WGS) entry which is preliminary data.</text>
</comment>
<keyword evidence="5" id="KW-0418">Kinase</keyword>
<dbReference type="PANTHER" id="PTHR48051:SF36">
    <property type="entry name" value="CASPASE FAMILY P20 DOMAIN-CONTAINING PROTEIN"/>
    <property type="match status" value="1"/>
</dbReference>
<dbReference type="Proteomes" id="UP001146793">
    <property type="component" value="Unassembled WGS sequence"/>
</dbReference>
<dbReference type="GO" id="GO:0005737">
    <property type="term" value="C:cytoplasm"/>
    <property type="evidence" value="ECO:0007669"/>
    <property type="project" value="TreeGrafter"/>
</dbReference>
<feature type="compositionally biased region" description="Basic residues" evidence="3">
    <location>
        <begin position="471"/>
        <end position="480"/>
    </location>
</feature>
<reference evidence="5" key="1">
    <citation type="submission" date="2022-08" db="EMBL/GenBank/DDBJ databases">
        <title>Novel sulphate-reducing endosymbionts in the free-living metamonad Anaeramoeba.</title>
        <authorList>
            <person name="Jerlstrom-Hultqvist J."/>
            <person name="Cepicka I."/>
            <person name="Gallot-Lavallee L."/>
            <person name="Salas-Leiva D."/>
            <person name="Curtis B.A."/>
            <person name="Zahonova K."/>
            <person name="Pipaliya S."/>
            <person name="Dacks J."/>
            <person name="Roger A.J."/>
        </authorList>
    </citation>
    <scope>NUCLEOTIDE SEQUENCE</scope>
    <source>
        <strain evidence="5">Busselton2</strain>
    </source>
</reference>
<proteinExistence type="predicted"/>
<dbReference type="PANTHER" id="PTHR48051">
    <property type="match status" value="1"/>
</dbReference>
<dbReference type="InterPro" id="IPR055414">
    <property type="entry name" value="LRR_R13L4/SHOC2-like"/>
</dbReference>
<keyword evidence="5" id="KW-0675">Receptor</keyword>
<dbReference type="InterPro" id="IPR032675">
    <property type="entry name" value="LRR_dom_sf"/>
</dbReference>
<dbReference type="EMBL" id="JANTQA010000048">
    <property type="protein sequence ID" value="KAJ3431413.1"/>
    <property type="molecule type" value="Genomic_DNA"/>
</dbReference>